<gene>
    <name evidence="2" type="ORF">GC250_05035</name>
</gene>
<dbReference type="AlphaFoldDB" id="A0A6A9QJH4"/>
<dbReference type="RefSeq" id="WP_054837647.1">
    <property type="nucleotide sequence ID" value="NZ_BBBY01000001.1"/>
</dbReference>
<dbReference type="SUPFAM" id="SSF53448">
    <property type="entry name" value="Nucleotide-diphospho-sugar transferases"/>
    <property type="match status" value="1"/>
</dbReference>
<evidence type="ECO:0000313" key="2">
    <source>
        <dbReference type="EMBL" id="MUN28814.1"/>
    </source>
</evidence>
<dbReference type="OrthoDB" id="28434at2157"/>
<comment type="caution">
    <text evidence="2">The sequence shown here is derived from an EMBL/GenBank/DDBJ whole genome shotgun (WGS) entry which is preliminary data.</text>
</comment>
<dbReference type="EMBL" id="WGGD01000005">
    <property type="protein sequence ID" value="MUN28814.1"/>
    <property type="molecule type" value="Genomic_DNA"/>
</dbReference>
<dbReference type="InterPro" id="IPR029044">
    <property type="entry name" value="Nucleotide-diphossugar_trans"/>
</dbReference>
<evidence type="ECO:0000259" key="1">
    <source>
        <dbReference type="Pfam" id="PF12804"/>
    </source>
</evidence>
<evidence type="ECO:0000313" key="3">
    <source>
        <dbReference type="Proteomes" id="UP000470772"/>
    </source>
</evidence>
<keyword evidence="3" id="KW-1185">Reference proteome</keyword>
<keyword evidence="2" id="KW-0808">Transferase</keyword>
<name>A0A6A9QJH4_SULME</name>
<feature type="domain" description="MobA-like NTP transferase" evidence="1">
    <location>
        <begin position="4"/>
        <end position="113"/>
    </location>
</feature>
<accession>A0A6A9QJH4</accession>
<protein>
    <submittedName>
        <fullName evidence="2">NTP transferase domain-containing protein</fullName>
    </submittedName>
</protein>
<reference evidence="2 3" key="1">
    <citation type="submission" date="2019-10" db="EMBL/GenBank/DDBJ databases">
        <title>Sequencing and Assembly of Multiple Reported Metal-Biooxidizing Members of the Extremely Thermoacidophilic Archaeal Family Sulfolobaceae.</title>
        <authorList>
            <person name="Counts J.A."/>
            <person name="Kelly R.M."/>
        </authorList>
    </citation>
    <scope>NUCLEOTIDE SEQUENCE [LARGE SCALE GENOMIC DNA]</scope>
    <source>
        <strain evidence="2 3">DSM 6482</strain>
    </source>
</reference>
<dbReference type="Proteomes" id="UP000470772">
    <property type="component" value="Unassembled WGS sequence"/>
</dbReference>
<dbReference type="Pfam" id="PF12804">
    <property type="entry name" value="NTP_transf_3"/>
    <property type="match status" value="1"/>
</dbReference>
<dbReference type="InterPro" id="IPR025877">
    <property type="entry name" value="MobA-like_NTP_Trfase"/>
</dbReference>
<dbReference type="GO" id="GO:0016779">
    <property type="term" value="F:nucleotidyltransferase activity"/>
    <property type="evidence" value="ECO:0007669"/>
    <property type="project" value="UniProtKB-ARBA"/>
</dbReference>
<sequence>MRLVIMAGGKGSRLSIIKPILTVCGKPILQRMVESLSPHYELWVATVRCHPVDRFVKYYLGINNVLYTDGLGYENDVVKVVRKLGFPLIVVPSDIPFITNDALKVLIRECKSSLCSLKDISNSFTGISLWRNEGYFSSFQDVFLDYSLINVNDWNTFLQANKSC</sequence>
<organism evidence="2 3">
    <name type="scientific">Sulfuracidifex metallicus DSM 6482 = JCM 9184</name>
    <dbReference type="NCBI Taxonomy" id="523847"/>
    <lineage>
        <taxon>Archaea</taxon>
        <taxon>Thermoproteota</taxon>
        <taxon>Thermoprotei</taxon>
        <taxon>Sulfolobales</taxon>
        <taxon>Sulfolobaceae</taxon>
        <taxon>Sulfuracidifex</taxon>
    </lineage>
</organism>
<proteinExistence type="predicted"/>
<dbReference type="Gene3D" id="3.90.550.10">
    <property type="entry name" value="Spore Coat Polysaccharide Biosynthesis Protein SpsA, Chain A"/>
    <property type="match status" value="1"/>
</dbReference>